<organism evidence="1 2">
    <name type="scientific">Adineta steineri</name>
    <dbReference type="NCBI Taxonomy" id="433720"/>
    <lineage>
        <taxon>Eukaryota</taxon>
        <taxon>Metazoa</taxon>
        <taxon>Spiralia</taxon>
        <taxon>Gnathifera</taxon>
        <taxon>Rotifera</taxon>
        <taxon>Eurotatoria</taxon>
        <taxon>Bdelloidea</taxon>
        <taxon>Adinetida</taxon>
        <taxon>Adinetidae</taxon>
        <taxon>Adineta</taxon>
    </lineage>
</organism>
<name>A0A815Q4E3_9BILA</name>
<accession>A0A815Q4E3</accession>
<gene>
    <name evidence="1" type="ORF">JYZ213_LOCUS41106</name>
</gene>
<feature type="non-terminal residue" evidence="1">
    <location>
        <position position="1"/>
    </location>
</feature>
<dbReference type="AlphaFoldDB" id="A0A815Q4E3"/>
<evidence type="ECO:0000313" key="1">
    <source>
        <dbReference type="EMBL" id="CAF1458431.1"/>
    </source>
</evidence>
<dbReference type="Proteomes" id="UP000663845">
    <property type="component" value="Unassembled WGS sequence"/>
</dbReference>
<sequence>MEVSFAMDLHARLAKLDPTRITFITDHLRKLFNSKHKETDIRALISFFSNPNNKPQIKHAHNLEDILMSHPQTHPILPFTEQCPVCNITLNSDNTRTKEVSVYTDSGQVLPVIECWRTPIRHSLHCEIHQNSRYSTEVTPVTSTNKRHNLRKRKLQRQRDWHPKKNIFFGATDCNTNKSKSESYVNKCSRSFGLLAMVSNCKIIISYAEIFRSETLREIVQLLLNTIRIAGDAFPKIACYDDGCHLVRYVHKNVGKLIVDTPASNVLKSTRFYIDKSHFKNHVGDWCKKNMSPYSNHDLDLINIQRAEQCFAWLKRYAAIISSLGWMRAPLYLLILFHYKNLSTCHVRPTKHFNIDDLVPNVSNISLSH</sequence>
<dbReference type="EMBL" id="CAJNOG010001613">
    <property type="protein sequence ID" value="CAF1458431.1"/>
    <property type="molecule type" value="Genomic_DNA"/>
</dbReference>
<comment type="caution">
    <text evidence="1">The sequence shown here is derived from an EMBL/GenBank/DDBJ whole genome shotgun (WGS) entry which is preliminary data.</text>
</comment>
<proteinExistence type="predicted"/>
<protein>
    <recommendedName>
        <fullName evidence="3">Transposase</fullName>
    </recommendedName>
</protein>
<reference evidence="1" key="1">
    <citation type="submission" date="2021-02" db="EMBL/GenBank/DDBJ databases">
        <authorList>
            <person name="Nowell W R."/>
        </authorList>
    </citation>
    <scope>NUCLEOTIDE SEQUENCE</scope>
</reference>
<evidence type="ECO:0000313" key="2">
    <source>
        <dbReference type="Proteomes" id="UP000663845"/>
    </source>
</evidence>
<evidence type="ECO:0008006" key="3">
    <source>
        <dbReference type="Google" id="ProtNLM"/>
    </source>
</evidence>